<evidence type="ECO:0000313" key="3">
    <source>
        <dbReference type="Proteomes" id="UP001388673"/>
    </source>
</evidence>
<dbReference type="EMBL" id="JBCAWK010000009">
    <property type="protein sequence ID" value="KAK8849417.1"/>
    <property type="molecule type" value="Genomic_DNA"/>
</dbReference>
<gene>
    <name evidence="2" type="ORF">IAR55_004749</name>
</gene>
<organism evidence="2 3">
    <name type="scientific">Kwoniella newhampshirensis</name>
    <dbReference type="NCBI Taxonomy" id="1651941"/>
    <lineage>
        <taxon>Eukaryota</taxon>
        <taxon>Fungi</taxon>
        <taxon>Dikarya</taxon>
        <taxon>Basidiomycota</taxon>
        <taxon>Agaricomycotina</taxon>
        <taxon>Tremellomycetes</taxon>
        <taxon>Tremellales</taxon>
        <taxon>Cryptococcaceae</taxon>
        <taxon>Kwoniella</taxon>
    </lineage>
</organism>
<accession>A0AAW0YHW6</accession>
<name>A0AAW0YHW6_9TREE</name>
<feature type="region of interest" description="Disordered" evidence="1">
    <location>
        <begin position="1"/>
        <end position="30"/>
    </location>
</feature>
<dbReference type="KEGG" id="kne:92182007"/>
<keyword evidence="3" id="KW-1185">Reference proteome</keyword>
<evidence type="ECO:0000313" key="2">
    <source>
        <dbReference type="EMBL" id="KAK8849417.1"/>
    </source>
</evidence>
<protein>
    <submittedName>
        <fullName evidence="2">Uncharacterized protein</fullName>
    </submittedName>
</protein>
<evidence type="ECO:0000256" key="1">
    <source>
        <dbReference type="SAM" id="MobiDB-lite"/>
    </source>
</evidence>
<dbReference type="Proteomes" id="UP001388673">
    <property type="component" value="Unassembled WGS sequence"/>
</dbReference>
<feature type="compositionally biased region" description="Polar residues" evidence="1">
    <location>
        <begin position="1"/>
        <end position="24"/>
    </location>
</feature>
<sequence>MPSSQASSNASTIRPSTTAASSGPSKALQKEERRMYFQQFKLREELRQLFDKPNKSEQDLAQIASLEKNIEIVSENYGVWWGKYGWETRNPGTNTSTGSSAQ</sequence>
<dbReference type="AlphaFoldDB" id="A0AAW0YHW6"/>
<reference evidence="2 3" key="1">
    <citation type="journal article" date="2024" name="bioRxiv">
        <title>Comparative genomics of Cryptococcus and Kwoniella reveals pathogenesis evolution and contrasting karyotype dynamics via intercentromeric recombination or chromosome fusion.</title>
        <authorList>
            <person name="Coelho M.A."/>
            <person name="David-Palma M."/>
            <person name="Shea T."/>
            <person name="Bowers K."/>
            <person name="McGinley-Smith S."/>
            <person name="Mohammad A.W."/>
            <person name="Gnirke A."/>
            <person name="Yurkov A.M."/>
            <person name="Nowrousian M."/>
            <person name="Sun S."/>
            <person name="Cuomo C.A."/>
            <person name="Heitman J."/>
        </authorList>
    </citation>
    <scope>NUCLEOTIDE SEQUENCE [LARGE SCALE GENOMIC DNA]</scope>
    <source>
        <strain evidence="2 3">CBS 13917</strain>
    </source>
</reference>
<dbReference type="GeneID" id="92182007"/>
<dbReference type="RefSeq" id="XP_066801305.1">
    <property type="nucleotide sequence ID" value="XM_066947846.1"/>
</dbReference>
<comment type="caution">
    <text evidence="2">The sequence shown here is derived from an EMBL/GenBank/DDBJ whole genome shotgun (WGS) entry which is preliminary data.</text>
</comment>
<proteinExistence type="predicted"/>